<keyword evidence="3" id="KW-1185">Reference proteome</keyword>
<proteinExistence type="predicted"/>
<dbReference type="RefSeq" id="WP_150064281.1">
    <property type="nucleotide sequence ID" value="NZ_JACHII010000041.1"/>
</dbReference>
<sequence length="117" mass="12223">MGLSISRTTGARLPDELADITQSVQTIVTTPVGSRLRRRTFGSHVFALIDAPANAAGSLRLIAAAADAVERWESRVRVLRGAVSPGFDGRATLTLDLALRLNGGPLTVDVSLLGAST</sequence>
<dbReference type="AlphaFoldDB" id="A0A5M6I4S2"/>
<name>A0A5M6I4S2_9PROT</name>
<protein>
    <recommendedName>
        <fullName evidence="1">IraD/Gp25-like domain-containing protein</fullName>
    </recommendedName>
</protein>
<dbReference type="Proteomes" id="UP000324065">
    <property type="component" value="Unassembled WGS sequence"/>
</dbReference>
<dbReference type="Pfam" id="PF04965">
    <property type="entry name" value="GPW_gp25"/>
    <property type="match status" value="1"/>
</dbReference>
<feature type="domain" description="IraD/Gp25-like" evidence="1">
    <location>
        <begin position="17"/>
        <end position="101"/>
    </location>
</feature>
<reference evidence="2 3" key="1">
    <citation type="submission" date="2019-09" db="EMBL/GenBank/DDBJ databases">
        <title>Genome sequence of Roseospira marina, one of the more divergent members of the non-sulfur purple photosynthetic bacterial family, the Rhodospirillaceae.</title>
        <authorList>
            <person name="Meyer T."/>
            <person name="Kyndt J."/>
        </authorList>
    </citation>
    <scope>NUCLEOTIDE SEQUENCE [LARGE SCALE GENOMIC DNA]</scope>
    <source>
        <strain evidence="2 3">DSM 15113</strain>
    </source>
</reference>
<evidence type="ECO:0000313" key="3">
    <source>
        <dbReference type="Proteomes" id="UP000324065"/>
    </source>
</evidence>
<comment type="caution">
    <text evidence="2">The sequence shown here is derived from an EMBL/GenBank/DDBJ whole genome shotgun (WGS) entry which is preliminary data.</text>
</comment>
<evidence type="ECO:0000259" key="1">
    <source>
        <dbReference type="Pfam" id="PF04965"/>
    </source>
</evidence>
<dbReference type="SUPFAM" id="SSF160719">
    <property type="entry name" value="gpW/gp25-like"/>
    <property type="match status" value="1"/>
</dbReference>
<organism evidence="2 3">
    <name type="scientific">Roseospira marina</name>
    <dbReference type="NCBI Taxonomy" id="140057"/>
    <lineage>
        <taxon>Bacteria</taxon>
        <taxon>Pseudomonadati</taxon>
        <taxon>Pseudomonadota</taxon>
        <taxon>Alphaproteobacteria</taxon>
        <taxon>Rhodospirillales</taxon>
        <taxon>Rhodospirillaceae</taxon>
        <taxon>Roseospira</taxon>
    </lineage>
</organism>
<dbReference type="EMBL" id="VWPJ01000046">
    <property type="protein sequence ID" value="KAA5602799.1"/>
    <property type="molecule type" value="Genomic_DNA"/>
</dbReference>
<dbReference type="OrthoDB" id="9802846at2"/>
<dbReference type="InterPro" id="IPR007048">
    <property type="entry name" value="IraD/Gp25-like"/>
</dbReference>
<gene>
    <name evidence="2" type="ORF">F1188_20335</name>
</gene>
<accession>A0A5M6I4S2</accession>
<dbReference type="Gene3D" id="3.10.450.40">
    <property type="match status" value="1"/>
</dbReference>
<evidence type="ECO:0000313" key="2">
    <source>
        <dbReference type="EMBL" id="KAA5602799.1"/>
    </source>
</evidence>